<dbReference type="EMBL" id="PXOG01000001">
    <property type="protein sequence ID" value="RGP81864.1"/>
    <property type="molecule type" value="Genomic_DNA"/>
</dbReference>
<dbReference type="STRING" id="694270.A0A395TAT6"/>
<dbReference type="Proteomes" id="UP000266234">
    <property type="component" value="Unassembled WGS sequence"/>
</dbReference>
<comment type="caution">
    <text evidence="2">The sequence shown here is derived from an EMBL/GenBank/DDBJ whole genome shotgun (WGS) entry which is preliminary data.</text>
</comment>
<gene>
    <name evidence="2" type="ORF">FLONG3_61</name>
</gene>
<dbReference type="PANTHER" id="PTHR33112:SF16">
    <property type="entry name" value="HETEROKARYON INCOMPATIBILITY DOMAIN-CONTAINING PROTEIN"/>
    <property type="match status" value="1"/>
</dbReference>
<sequence>MATTQSPRTQSYQLRGHTCVYCCDVDLCASREALLLSTDFWDKPHQERRFTHYALSNTGKSLADLETGIRSGCDFSSYLVSEVRIDLVTDFRPEMIKIYSDDWNIYDRNFYFILLLEHAIQAPGDTGLDVSGRYVAVPLCTKALPPGVRYRLTADPGISVVFTIDLLHWLTKSDIAKDLDGRVEPVKPMAANPLDESTIASIQDWRRRCSREQGESGKTHKICSLSSPKFVPSRLIQVRLDGTKYRMNIVERQQLPSDLDYTALSYCWGVDRVVTLRNDNIGDFKNNIPWEIIPKTIQDAAMVTAKLNILYLWVDSFCILQDNQLDKHREISKMTLVYTHAELTIVAKRARYANEGFLHDRSPPSGMSEMVFRHQDRQAPVTLTFKSPIKDQEIVKLDSRGWILQEYLLSTRLLVIGTWVTQWTCRKDRGPSSHLDGWELLFGGEHNLLRDPWQTEDPDLEDSQLVDAVIYSSLDPRNHIPEKLGPRAMATWTQIVEEYTLRELKEPSDRILAISGIAKCFSSVFGMNYYAGLWPESLPYQLCWRSDATEKHPRRTDRGPSWSWTSISGPVRFGTAICNSCAEIHSITCEPVIPEAPFGAVKSGSGILRIKGPAIDVQWMYSKPNTVRENDNGSYLRYLDSDGTYVNLGGRVYLDTQEPDSEWTPVSLLATDPGDGRAHGLVLRIDENYTFRRLGTFTLSPLDSLTKSFSDANQWERRDFTII</sequence>
<accession>A0A395TAT6</accession>
<evidence type="ECO:0000313" key="3">
    <source>
        <dbReference type="Proteomes" id="UP000266234"/>
    </source>
</evidence>
<feature type="domain" description="Heterokaryon incompatibility" evidence="1">
    <location>
        <begin position="261"/>
        <end position="406"/>
    </location>
</feature>
<dbReference type="PANTHER" id="PTHR33112">
    <property type="entry name" value="DOMAIN PROTEIN, PUTATIVE-RELATED"/>
    <property type="match status" value="1"/>
</dbReference>
<dbReference type="InterPro" id="IPR010730">
    <property type="entry name" value="HET"/>
</dbReference>
<proteinExistence type="predicted"/>
<organism evidence="2 3">
    <name type="scientific">Fusarium longipes</name>
    <dbReference type="NCBI Taxonomy" id="694270"/>
    <lineage>
        <taxon>Eukaryota</taxon>
        <taxon>Fungi</taxon>
        <taxon>Dikarya</taxon>
        <taxon>Ascomycota</taxon>
        <taxon>Pezizomycotina</taxon>
        <taxon>Sordariomycetes</taxon>
        <taxon>Hypocreomycetidae</taxon>
        <taxon>Hypocreales</taxon>
        <taxon>Nectriaceae</taxon>
        <taxon>Fusarium</taxon>
    </lineage>
</organism>
<evidence type="ECO:0000313" key="2">
    <source>
        <dbReference type="EMBL" id="RGP81864.1"/>
    </source>
</evidence>
<keyword evidence="3" id="KW-1185">Reference proteome</keyword>
<reference evidence="2 3" key="1">
    <citation type="journal article" date="2018" name="PLoS Pathog.">
        <title>Evolution of structural diversity of trichothecenes, a family of toxins produced by plant pathogenic and entomopathogenic fungi.</title>
        <authorList>
            <person name="Proctor R.H."/>
            <person name="McCormick S.P."/>
            <person name="Kim H.S."/>
            <person name="Cardoza R.E."/>
            <person name="Stanley A.M."/>
            <person name="Lindo L."/>
            <person name="Kelly A."/>
            <person name="Brown D.W."/>
            <person name="Lee T."/>
            <person name="Vaughan M.M."/>
            <person name="Alexander N.J."/>
            <person name="Busman M."/>
            <person name="Gutierrez S."/>
        </authorList>
    </citation>
    <scope>NUCLEOTIDE SEQUENCE [LARGE SCALE GENOMIC DNA]</scope>
    <source>
        <strain evidence="2 3">NRRL 20695</strain>
    </source>
</reference>
<dbReference type="AlphaFoldDB" id="A0A395TAT6"/>
<protein>
    <recommendedName>
        <fullName evidence="1">Heterokaryon incompatibility domain-containing protein</fullName>
    </recommendedName>
</protein>
<name>A0A395TAT6_9HYPO</name>
<evidence type="ECO:0000259" key="1">
    <source>
        <dbReference type="Pfam" id="PF06985"/>
    </source>
</evidence>
<dbReference type="Pfam" id="PF06985">
    <property type="entry name" value="HET"/>
    <property type="match status" value="1"/>
</dbReference>
<dbReference type="OrthoDB" id="5362512at2759"/>